<reference evidence="2" key="1">
    <citation type="submission" date="2019-10" db="EMBL/GenBank/DDBJ databases">
        <authorList>
            <consortium name="DOE Joint Genome Institute"/>
            <person name="Kuo A."/>
            <person name="Miyauchi S."/>
            <person name="Kiss E."/>
            <person name="Drula E."/>
            <person name="Kohler A."/>
            <person name="Sanchez-Garcia M."/>
            <person name="Andreopoulos B."/>
            <person name="Barry K.W."/>
            <person name="Bonito G."/>
            <person name="Buee M."/>
            <person name="Carver A."/>
            <person name="Chen C."/>
            <person name="Cichocki N."/>
            <person name="Clum A."/>
            <person name="Culley D."/>
            <person name="Crous P.W."/>
            <person name="Fauchery L."/>
            <person name="Girlanda M."/>
            <person name="Hayes R."/>
            <person name="Keri Z."/>
            <person name="LaButti K."/>
            <person name="Lipzen A."/>
            <person name="Lombard V."/>
            <person name="Magnuson J."/>
            <person name="Maillard F."/>
            <person name="Morin E."/>
            <person name="Murat C."/>
            <person name="Nolan M."/>
            <person name="Ohm R."/>
            <person name="Pangilinan J."/>
            <person name="Pereira M."/>
            <person name="Perotto S."/>
            <person name="Peter M."/>
            <person name="Riley R."/>
            <person name="Sitrit Y."/>
            <person name="Stielow B."/>
            <person name="Szollosi G."/>
            <person name="Zifcakova L."/>
            <person name="Stursova M."/>
            <person name="Spatafora J.W."/>
            <person name="Tedersoo L."/>
            <person name="Vaario L.-M."/>
            <person name="Yamada A."/>
            <person name="Yan M."/>
            <person name="Wang P."/>
            <person name="Xu J."/>
            <person name="Bruns T."/>
            <person name="Baldrian P."/>
            <person name="Vilgalys R."/>
            <person name="Henrissat B."/>
            <person name="Grigoriev I.V."/>
            <person name="Hibbett D."/>
            <person name="Nagy L.G."/>
            <person name="Martin F.M."/>
        </authorList>
    </citation>
    <scope>NUCLEOTIDE SEQUENCE</scope>
    <source>
        <strain evidence="2">Prilba</strain>
    </source>
</reference>
<keyword evidence="3" id="KW-1185">Reference proteome</keyword>
<organism evidence="2 3">
    <name type="scientific">Russula ochroleuca</name>
    <dbReference type="NCBI Taxonomy" id="152965"/>
    <lineage>
        <taxon>Eukaryota</taxon>
        <taxon>Fungi</taxon>
        <taxon>Dikarya</taxon>
        <taxon>Basidiomycota</taxon>
        <taxon>Agaricomycotina</taxon>
        <taxon>Agaricomycetes</taxon>
        <taxon>Russulales</taxon>
        <taxon>Russulaceae</taxon>
        <taxon>Russula</taxon>
    </lineage>
</organism>
<dbReference type="Pfam" id="PF14478">
    <property type="entry name" value="DUF4430"/>
    <property type="match status" value="1"/>
</dbReference>
<dbReference type="Proteomes" id="UP000759537">
    <property type="component" value="Unassembled WGS sequence"/>
</dbReference>
<dbReference type="InterPro" id="IPR027954">
    <property type="entry name" value="Transcobalamin-like_C"/>
</dbReference>
<dbReference type="AlphaFoldDB" id="A0A9P5N3R8"/>
<gene>
    <name evidence="2" type="ORF">DFH94DRAFT_273052</name>
</gene>
<comment type="caution">
    <text evidence="2">The sequence shown here is derived from an EMBL/GenBank/DDBJ whole genome shotgun (WGS) entry which is preliminary data.</text>
</comment>
<sequence>MCQDEKTTVNLRIEGKDKTIFEDTVSTCGHRVTTHSGGTHHCNGTNNDKNPCAGPTCTTALDDANKVAKFGFDGTFDEQYDDFLITSINDENMTDTYYWAICLNFVPLTVGGCQQKVKKDDQVLFAYTTQTQGITTHFLKLSGPNHAIINRPVVLTVTDGGTGAPVQNATVDGHKTDAQGQVSIAFPRAGTHKLKAEKESEPGATFIRSNQLIINVIVGP</sequence>
<proteinExistence type="predicted"/>
<dbReference type="OrthoDB" id="10007757at2759"/>
<evidence type="ECO:0000313" key="3">
    <source>
        <dbReference type="Proteomes" id="UP000759537"/>
    </source>
</evidence>
<dbReference type="Gene3D" id="2.170.130.30">
    <property type="match status" value="1"/>
</dbReference>
<evidence type="ECO:0000313" key="2">
    <source>
        <dbReference type="EMBL" id="KAF8485331.1"/>
    </source>
</evidence>
<accession>A0A9P5N3R8</accession>
<protein>
    <recommendedName>
        <fullName evidence="1">Transcobalamin-like C-terminal domain-containing protein</fullName>
    </recommendedName>
</protein>
<dbReference type="EMBL" id="WHVB01000003">
    <property type="protein sequence ID" value="KAF8485331.1"/>
    <property type="molecule type" value="Genomic_DNA"/>
</dbReference>
<feature type="domain" description="Transcobalamin-like C-terminal" evidence="1">
    <location>
        <begin position="58"/>
        <end position="128"/>
    </location>
</feature>
<evidence type="ECO:0000259" key="1">
    <source>
        <dbReference type="Pfam" id="PF14478"/>
    </source>
</evidence>
<reference evidence="2" key="2">
    <citation type="journal article" date="2020" name="Nat. Commun.">
        <title>Large-scale genome sequencing of mycorrhizal fungi provides insights into the early evolution of symbiotic traits.</title>
        <authorList>
            <person name="Miyauchi S."/>
            <person name="Kiss E."/>
            <person name="Kuo A."/>
            <person name="Drula E."/>
            <person name="Kohler A."/>
            <person name="Sanchez-Garcia M."/>
            <person name="Morin E."/>
            <person name="Andreopoulos B."/>
            <person name="Barry K.W."/>
            <person name="Bonito G."/>
            <person name="Buee M."/>
            <person name="Carver A."/>
            <person name="Chen C."/>
            <person name="Cichocki N."/>
            <person name="Clum A."/>
            <person name="Culley D."/>
            <person name="Crous P.W."/>
            <person name="Fauchery L."/>
            <person name="Girlanda M."/>
            <person name="Hayes R.D."/>
            <person name="Keri Z."/>
            <person name="LaButti K."/>
            <person name="Lipzen A."/>
            <person name="Lombard V."/>
            <person name="Magnuson J."/>
            <person name="Maillard F."/>
            <person name="Murat C."/>
            <person name="Nolan M."/>
            <person name="Ohm R.A."/>
            <person name="Pangilinan J."/>
            <person name="Pereira M.F."/>
            <person name="Perotto S."/>
            <person name="Peter M."/>
            <person name="Pfister S."/>
            <person name="Riley R."/>
            <person name="Sitrit Y."/>
            <person name="Stielow J.B."/>
            <person name="Szollosi G."/>
            <person name="Zifcakova L."/>
            <person name="Stursova M."/>
            <person name="Spatafora J.W."/>
            <person name="Tedersoo L."/>
            <person name="Vaario L.M."/>
            <person name="Yamada A."/>
            <person name="Yan M."/>
            <person name="Wang P."/>
            <person name="Xu J."/>
            <person name="Bruns T."/>
            <person name="Baldrian P."/>
            <person name="Vilgalys R."/>
            <person name="Dunand C."/>
            <person name="Henrissat B."/>
            <person name="Grigoriev I.V."/>
            <person name="Hibbett D."/>
            <person name="Nagy L.G."/>
            <person name="Martin F.M."/>
        </authorList>
    </citation>
    <scope>NUCLEOTIDE SEQUENCE</scope>
    <source>
        <strain evidence="2">Prilba</strain>
    </source>
</reference>
<name>A0A9P5N3R8_9AGAM</name>